<gene>
    <name evidence="1" type="ORF">NA56DRAFT_189988</name>
</gene>
<evidence type="ECO:0000313" key="1">
    <source>
        <dbReference type="EMBL" id="PMD19881.1"/>
    </source>
</evidence>
<reference evidence="1 2" key="1">
    <citation type="submission" date="2016-05" db="EMBL/GenBank/DDBJ databases">
        <title>A degradative enzymes factory behind the ericoid mycorrhizal symbiosis.</title>
        <authorList>
            <consortium name="DOE Joint Genome Institute"/>
            <person name="Martino E."/>
            <person name="Morin E."/>
            <person name="Grelet G."/>
            <person name="Kuo A."/>
            <person name="Kohler A."/>
            <person name="Daghino S."/>
            <person name="Barry K."/>
            <person name="Choi C."/>
            <person name="Cichocki N."/>
            <person name="Clum A."/>
            <person name="Copeland A."/>
            <person name="Hainaut M."/>
            <person name="Haridas S."/>
            <person name="Labutti K."/>
            <person name="Lindquist E."/>
            <person name="Lipzen A."/>
            <person name="Khouja H.-R."/>
            <person name="Murat C."/>
            <person name="Ohm R."/>
            <person name="Olson A."/>
            <person name="Spatafora J."/>
            <person name="Veneault-Fourrey C."/>
            <person name="Henrissat B."/>
            <person name="Grigoriev I."/>
            <person name="Martin F."/>
            <person name="Perotto S."/>
        </authorList>
    </citation>
    <scope>NUCLEOTIDE SEQUENCE [LARGE SCALE GENOMIC DNA]</scope>
    <source>
        <strain evidence="1 2">UAMH 7357</strain>
    </source>
</reference>
<dbReference type="EMBL" id="KZ613487">
    <property type="protein sequence ID" value="PMD19881.1"/>
    <property type="molecule type" value="Genomic_DNA"/>
</dbReference>
<sequence length="488" mass="55815">MGSRNHWDHFEKTWDTVFSEYRRVVNRKLLIDLKEEVNADGDNLTYFFTDSADTASPSEVELLETFCQDTSLEDVKLGRSCSGSRRAIWLDDRNTDDLDEIRGGSAREYENPLTATGLLWALAKPRFNNENLPDAARRLIYVADLDPACIHALAATAHCHQVPALRNAIYKHLTFQPSIEVTIPSAGFLIFQLELHLPFFLLGRSKPPEPDIKVNSKPLRQWTDLSFLKLDTPKSQPQVSGVVWGLHETTVSYVVTGSDNWRWIGYAFVDTELDGLLTDLSEDDLSFDRVAAGEIHAKSPLWRPRDHWVKVLDIRIEQVRKEWEYLVFKLEFAVNHYMKEHPSTLSRRPTIAQDRTTELKEAFDWALQILNLLRKIDGVLSATLKAWQSFTSASGDIGYFRDLDATVKSRSTKARDRSLQNINAKFLRLEQYQDKIAVLNKSCSDYKETLKLRLCLDRKESADQNEFTSVFTFSNAGSFTNCTCSGYL</sequence>
<keyword evidence="2" id="KW-1185">Reference proteome</keyword>
<dbReference type="OrthoDB" id="5428055at2759"/>
<proteinExistence type="predicted"/>
<dbReference type="Proteomes" id="UP000235672">
    <property type="component" value="Unassembled WGS sequence"/>
</dbReference>
<accession>A0A2J6Q0S4</accession>
<evidence type="ECO:0000313" key="2">
    <source>
        <dbReference type="Proteomes" id="UP000235672"/>
    </source>
</evidence>
<name>A0A2J6Q0S4_9HELO</name>
<protein>
    <submittedName>
        <fullName evidence="1">Uncharacterized protein</fullName>
    </submittedName>
</protein>
<organism evidence="1 2">
    <name type="scientific">Hyaloscypha hepaticicola</name>
    <dbReference type="NCBI Taxonomy" id="2082293"/>
    <lineage>
        <taxon>Eukaryota</taxon>
        <taxon>Fungi</taxon>
        <taxon>Dikarya</taxon>
        <taxon>Ascomycota</taxon>
        <taxon>Pezizomycotina</taxon>
        <taxon>Leotiomycetes</taxon>
        <taxon>Helotiales</taxon>
        <taxon>Hyaloscyphaceae</taxon>
        <taxon>Hyaloscypha</taxon>
    </lineage>
</organism>
<dbReference type="AlphaFoldDB" id="A0A2J6Q0S4"/>